<evidence type="ECO:0000256" key="1">
    <source>
        <dbReference type="ARBA" id="ARBA00022448"/>
    </source>
</evidence>
<dbReference type="InterPro" id="IPR017871">
    <property type="entry name" value="ABC_transporter-like_CS"/>
</dbReference>
<dbReference type="PATRIC" id="fig|1666911.3.peg.4766"/>
<dbReference type="InterPro" id="IPR003593">
    <property type="entry name" value="AAA+_ATPase"/>
</dbReference>
<keyword evidence="5" id="KW-0918">Phosphonate transport</keyword>
<dbReference type="SUPFAM" id="SSF52540">
    <property type="entry name" value="P-loop containing nucleoside triphosphate hydrolases"/>
    <property type="match status" value="1"/>
</dbReference>
<dbReference type="Proteomes" id="UP000050465">
    <property type="component" value="Unassembled WGS sequence"/>
</dbReference>
<dbReference type="Pfam" id="PF00005">
    <property type="entry name" value="ABC_tran"/>
    <property type="match status" value="1"/>
</dbReference>
<dbReference type="GO" id="GO:0016887">
    <property type="term" value="F:ATP hydrolysis activity"/>
    <property type="evidence" value="ECO:0007669"/>
    <property type="project" value="InterPro"/>
</dbReference>
<keyword evidence="1" id="KW-0813">Transport</keyword>
<evidence type="ECO:0000256" key="7">
    <source>
        <dbReference type="ARBA" id="ARBA00023136"/>
    </source>
</evidence>
<accession>A0A0P7ZHI3</accession>
<protein>
    <submittedName>
        <fullName evidence="9">Phosphonate ABC transporter, ATP-binding protein</fullName>
        <ecNumber evidence="9">3.6.3.28</ecNumber>
    </submittedName>
</protein>
<keyword evidence="6" id="KW-1278">Translocase</keyword>
<keyword evidence="4 9" id="KW-0067">ATP-binding</keyword>
<dbReference type="InterPro" id="IPR012693">
    <property type="entry name" value="ABC_transpr_PhnC"/>
</dbReference>
<organism evidence="9 10">
    <name type="scientific">Phormidesmis priestleyi Ana</name>
    <dbReference type="NCBI Taxonomy" id="1666911"/>
    <lineage>
        <taxon>Bacteria</taxon>
        <taxon>Bacillati</taxon>
        <taxon>Cyanobacteriota</taxon>
        <taxon>Cyanophyceae</taxon>
        <taxon>Leptolyngbyales</taxon>
        <taxon>Leptolyngbyaceae</taxon>
        <taxon>Phormidesmis</taxon>
    </lineage>
</organism>
<dbReference type="InterPro" id="IPR003439">
    <property type="entry name" value="ABC_transporter-like_ATP-bd"/>
</dbReference>
<keyword evidence="3" id="KW-0547">Nucleotide-binding</keyword>
<keyword evidence="2" id="KW-1003">Cell membrane</keyword>
<dbReference type="EMBL" id="LJZR01000066">
    <property type="protein sequence ID" value="KPQ32184.1"/>
    <property type="molecule type" value="Genomic_DNA"/>
</dbReference>
<dbReference type="GO" id="GO:0015416">
    <property type="term" value="F:ABC-type phosphonate transporter activity"/>
    <property type="evidence" value="ECO:0007669"/>
    <property type="project" value="InterPro"/>
</dbReference>
<dbReference type="AlphaFoldDB" id="A0A0P7ZHI3"/>
<proteinExistence type="predicted"/>
<reference evidence="9 10" key="1">
    <citation type="submission" date="2015-09" db="EMBL/GenBank/DDBJ databases">
        <title>Identification and resolution of microdiversity through metagenomic sequencing of parallel consortia.</title>
        <authorList>
            <person name="Nelson W.C."/>
            <person name="Romine M.F."/>
            <person name="Lindemann S.R."/>
        </authorList>
    </citation>
    <scope>NUCLEOTIDE SEQUENCE [LARGE SCALE GENOMIC DNA]</scope>
    <source>
        <strain evidence="9">Ana</strain>
    </source>
</reference>
<dbReference type="InterPro" id="IPR050086">
    <property type="entry name" value="MetN_ABC_transporter-like"/>
</dbReference>
<evidence type="ECO:0000259" key="8">
    <source>
        <dbReference type="PROSITE" id="PS50893"/>
    </source>
</evidence>
<dbReference type="PROSITE" id="PS50893">
    <property type="entry name" value="ABC_TRANSPORTER_2"/>
    <property type="match status" value="1"/>
</dbReference>
<dbReference type="SMART" id="SM00382">
    <property type="entry name" value="AAA"/>
    <property type="match status" value="1"/>
</dbReference>
<keyword evidence="7" id="KW-0472">Membrane</keyword>
<sequence length="293" mass="32298">MIEYSGNLQRVVTAVVSVEQKRQASHRLAHQPAVTITHLSKAFKGIPALQKVSLTVQTGEMVALVGASGSGKSTLLRTINGLQLAEKGEVKIFDTSLQNNGQLYSKSRHLRSQVGFIFQQFNLVNRLSVLENVLIGHLSQISSFRSTFRLFTKAEKTRALAALDRVGILTQAYKRAALLSGGQQQRVAIARCLMQGAQIVLADEPIASLDPESARRVMELLVDLNQERGLTVITSLHQVQMVRFYCDRSVALREGVVQFDGRTAELDDNRLSRIYGAAAEELVQRGHAEIFSS</sequence>
<dbReference type="NCBIfam" id="TIGR02315">
    <property type="entry name" value="ABC_phnC"/>
    <property type="match status" value="1"/>
</dbReference>
<keyword evidence="9" id="KW-0378">Hydrolase</keyword>
<dbReference type="PANTHER" id="PTHR43166:SF6">
    <property type="entry name" value="PHOSPHONATES IMPORT ATP-BINDING PROTEIN PHNC"/>
    <property type="match status" value="1"/>
</dbReference>
<dbReference type="EC" id="3.6.3.28" evidence="9"/>
<evidence type="ECO:0000313" key="10">
    <source>
        <dbReference type="Proteomes" id="UP000050465"/>
    </source>
</evidence>
<feature type="domain" description="ABC transporter" evidence="8">
    <location>
        <begin position="34"/>
        <end position="279"/>
    </location>
</feature>
<name>A0A0P7ZHI3_9CYAN</name>
<evidence type="ECO:0000256" key="3">
    <source>
        <dbReference type="ARBA" id="ARBA00022741"/>
    </source>
</evidence>
<dbReference type="CDD" id="cd03256">
    <property type="entry name" value="ABC_PhnC_transporter"/>
    <property type="match status" value="1"/>
</dbReference>
<dbReference type="PANTHER" id="PTHR43166">
    <property type="entry name" value="AMINO ACID IMPORT ATP-BINDING PROTEIN"/>
    <property type="match status" value="1"/>
</dbReference>
<dbReference type="GO" id="GO:0005524">
    <property type="term" value="F:ATP binding"/>
    <property type="evidence" value="ECO:0007669"/>
    <property type="project" value="UniProtKB-KW"/>
</dbReference>
<evidence type="ECO:0000256" key="4">
    <source>
        <dbReference type="ARBA" id="ARBA00022840"/>
    </source>
</evidence>
<evidence type="ECO:0000256" key="2">
    <source>
        <dbReference type="ARBA" id="ARBA00022475"/>
    </source>
</evidence>
<evidence type="ECO:0000256" key="5">
    <source>
        <dbReference type="ARBA" id="ARBA00022885"/>
    </source>
</evidence>
<dbReference type="GO" id="GO:0016020">
    <property type="term" value="C:membrane"/>
    <property type="evidence" value="ECO:0007669"/>
    <property type="project" value="InterPro"/>
</dbReference>
<dbReference type="Gene3D" id="3.40.50.300">
    <property type="entry name" value="P-loop containing nucleotide triphosphate hydrolases"/>
    <property type="match status" value="1"/>
</dbReference>
<dbReference type="STRING" id="1666911.HLUCCA11_22170"/>
<dbReference type="InterPro" id="IPR027417">
    <property type="entry name" value="P-loop_NTPase"/>
</dbReference>
<dbReference type="PROSITE" id="PS00211">
    <property type="entry name" value="ABC_TRANSPORTER_1"/>
    <property type="match status" value="1"/>
</dbReference>
<comment type="caution">
    <text evidence="9">The sequence shown here is derived from an EMBL/GenBank/DDBJ whole genome shotgun (WGS) entry which is preliminary data.</text>
</comment>
<evidence type="ECO:0000313" key="9">
    <source>
        <dbReference type="EMBL" id="KPQ32184.1"/>
    </source>
</evidence>
<gene>
    <name evidence="9" type="primary">phnC-2</name>
    <name evidence="9" type="ORF">HLUCCA11_22170</name>
</gene>
<evidence type="ECO:0000256" key="6">
    <source>
        <dbReference type="ARBA" id="ARBA00022967"/>
    </source>
</evidence>